<accession>A0AA37GWI4</accession>
<protein>
    <submittedName>
        <fullName evidence="3">Uncharacterized protein</fullName>
    </submittedName>
</protein>
<evidence type="ECO:0000313" key="4">
    <source>
        <dbReference type="Proteomes" id="UP001055172"/>
    </source>
</evidence>
<dbReference type="AlphaFoldDB" id="A0AA37GWI4"/>
<sequence length="257" mass="28886">MEKPAIAYRALDHPDVQASEGDLDEDYSPLRSGSYQNNDTQHAQRAVTRRRGLLLLISATMFAVMGGLYYLVQALEPSVSEEKSSMIGVCSNDLEKARGRGCIFDPMMYNWVQKPCYNRDLSDRYFGAGNWTFFADAEGTQPIPESTIRQGNAITVWVTGDFHHSHCAYILHKRLLAEDAGSIAMDTKSRSVAHTEHCFKWLSKPKPQVFDLVTLNFSRETLGCVQGQLGVDCYSPEHAEICWPGQKHATEHHTVEE</sequence>
<keyword evidence="2" id="KW-0472">Membrane</keyword>
<dbReference type="PANTHER" id="PTHR35896:SF3">
    <property type="entry name" value="MAJOR FACILITATOR SUPERFAMILY TRANSPORTER"/>
    <property type="match status" value="1"/>
</dbReference>
<dbReference type="InterPro" id="IPR053008">
    <property type="entry name" value="Phomopsin_biosynth_assoc"/>
</dbReference>
<dbReference type="Proteomes" id="UP001055172">
    <property type="component" value="Unassembled WGS sequence"/>
</dbReference>
<keyword evidence="4" id="KW-1185">Reference proteome</keyword>
<keyword evidence="2" id="KW-1133">Transmembrane helix</keyword>
<comment type="caution">
    <text evidence="3">The sequence shown here is derived from an EMBL/GenBank/DDBJ whole genome shotgun (WGS) entry which is preliminary data.</text>
</comment>
<reference evidence="3 4" key="1">
    <citation type="submission" date="2021-07" db="EMBL/GenBank/DDBJ databases">
        <title>Genome data of Colletotrichum spaethianum.</title>
        <authorList>
            <person name="Utami Y.D."/>
            <person name="Hiruma K."/>
        </authorList>
    </citation>
    <scope>NUCLEOTIDE SEQUENCE [LARGE SCALE GENOMIC DNA]</scope>
    <source>
        <strain evidence="3 4">MAFF 242679</strain>
    </source>
</reference>
<keyword evidence="2" id="KW-0812">Transmembrane</keyword>
<evidence type="ECO:0000313" key="3">
    <source>
        <dbReference type="EMBL" id="GJC88619.1"/>
    </source>
</evidence>
<organism evidence="3 4">
    <name type="scientific">Colletotrichum liriopes</name>
    <dbReference type="NCBI Taxonomy" id="708192"/>
    <lineage>
        <taxon>Eukaryota</taxon>
        <taxon>Fungi</taxon>
        <taxon>Dikarya</taxon>
        <taxon>Ascomycota</taxon>
        <taxon>Pezizomycotina</taxon>
        <taxon>Sordariomycetes</taxon>
        <taxon>Hypocreomycetidae</taxon>
        <taxon>Glomerellales</taxon>
        <taxon>Glomerellaceae</taxon>
        <taxon>Colletotrichum</taxon>
        <taxon>Colletotrichum spaethianum species complex</taxon>
    </lineage>
</organism>
<evidence type="ECO:0000256" key="2">
    <source>
        <dbReference type="SAM" id="Phobius"/>
    </source>
</evidence>
<name>A0AA37GWI4_9PEZI</name>
<feature type="compositionally biased region" description="Polar residues" evidence="1">
    <location>
        <begin position="31"/>
        <end position="43"/>
    </location>
</feature>
<proteinExistence type="predicted"/>
<feature type="transmembrane region" description="Helical" evidence="2">
    <location>
        <begin position="53"/>
        <end position="72"/>
    </location>
</feature>
<dbReference type="EMBL" id="BPPX01000034">
    <property type="protein sequence ID" value="GJC88619.1"/>
    <property type="molecule type" value="Genomic_DNA"/>
</dbReference>
<evidence type="ECO:0000256" key="1">
    <source>
        <dbReference type="SAM" id="MobiDB-lite"/>
    </source>
</evidence>
<dbReference type="PANTHER" id="PTHR35896">
    <property type="entry name" value="IG-LIKE DOMAIN-CONTAINING PROTEIN"/>
    <property type="match status" value="1"/>
</dbReference>
<feature type="region of interest" description="Disordered" evidence="1">
    <location>
        <begin position="18"/>
        <end position="43"/>
    </location>
</feature>
<gene>
    <name evidence="3" type="ORF">ColLi_11457</name>
</gene>